<evidence type="ECO:0000313" key="3">
    <source>
        <dbReference type="Proteomes" id="UP000729402"/>
    </source>
</evidence>
<name>A0A8J5VXM0_ZIZPA</name>
<reference evidence="2" key="2">
    <citation type="submission" date="2021-02" db="EMBL/GenBank/DDBJ databases">
        <authorList>
            <person name="Kimball J.A."/>
            <person name="Haas M.W."/>
            <person name="Macchietto M."/>
            <person name="Kono T."/>
            <person name="Duquette J."/>
            <person name="Shao M."/>
        </authorList>
    </citation>
    <scope>NUCLEOTIDE SEQUENCE</scope>
    <source>
        <tissue evidence="2">Fresh leaf tissue</tissue>
    </source>
</reference>
<keyword evidence="3" id="KW-1185">Reference proteome</keyword>
<feature type="compositionally biased region" description="Basic residues" evidence="1">
    <location>
        <begin position="1"/>
        <end position="11"/>
    </location>
</feature>
<organism evidence="2 3">
    <name type="scientific">Zizania palustris</name>
    <name type="common">Northern wild rice</name>
    <dbReference type="NCBI Taxonomy" id="103762"/>
    <lineage>
        <taxon>Eukaryota</taxon>
        <taxon>Viridiplantae</taxon>
        <taxon>Streptophyta</taxon>
        <taxon>Embryophyta</taxon>
        <taxon>Tracheophyta</taxon>
        <taxon>Spermatophyta</taxon>
        <taxon>Magnoliopsida</taxon>
        <taxon>Liliopsida</taxon>
        <taxon>Poales</taxon>
        <taxon>Poaceae</taxon>
        <taxon>BOP clade</taxon>
        <taxon>Oryzoideae</taxon>
        <taxon>Oryzeae</taxon>
        <taxon>Zizaniinae</taxon>
        <taxon>Zizania</taxon>
    </lineage>
</organism>
<evidence type="ECO:0000313" key="2">
    <source>
        <dbReference type="EMBL" id="KAG8062764.1"/>
    </source>
</evidence>
<dbReference type="Proteomes" id="UP000729402">
    <property type="component" value="Unassembled WGS sequence"/>
</dbReference>
<dbReference type="AlphaFoldDB" id="A0A8J5VXM0"/>
<evidence type="ECO:0000256" key="1">
    <source>
        <dbReference type="SAM" id="MobiDB-lite"/>
    </source>
</evidence>
<feature type="compositionally biased region" description="Basic residues" evidence="1">
    <location>
        <begin position="86"/>
        <end position="96"/>
    </location>
</feature>
<protein>
    <submittedName>
        <fullName evidence="2">Uncharacterized protein</fullName>
    </submittedName>
</protein>
<proteinExistence type="predicted"/>
<feature type="region of interest" description="Disordered" evidence="1">
    <location>
        <begin position="1"/>
        <end position="57"/>
    </location>
</feature>
<comment type="caution">
    <text evidence="2">The sequence shown here is derived from an EMBL/GenBank/DDBJ whole genome shotgun (WGS) entry which is preliminary data.</text>
</comment>
<reference evidence="2" key="1">
    <citation type="journal article" date="2021" name="bioRxiv">
        <title>Whole Genome Assembly and Annotation of Northern Wild Rice, Zizania palustris L., Supports a Whole Genome Duplication in the Zizania Genus.</title>
        <authorList>
            <person name="Haas M."/>
            <person name="Kono T."/>
            <person name="Macchietto M."/>
            <person name="Millas R."/>
            <person name="McGilp L."/>
            <person name="Shao M."/>
            <person name="Duquette J."/>
            <person name="Hirsch C.N."/>
            <person name="Kimball J."/>
        </authorList>
    </citation>
    <scope>NUCLEOTIDE SEQUENCE</scope>
    <source>
        <tissue evidence="2">Fresh leaf tissue</tissue>
    </source>
</reference>
<accession>A0A8J5VXM0</accession>
<feature type="region of interest" description="Disordered" evidence="1">
    <location>
        <begin position="75"/>
        <end position="96"/>
    </location>
</feature>
<gene>
    <name evidence="2" type="ORF">GUJ93_ZPchr0003g17037</name>
</gene>
<dbReference type="EMBL" id="JAAALK010000286">
    <property type="protein sequence ID" value="KAG8062764.1"/>
    <property type="molecule type" value="Genomic_DNA"/>
</dbReference>
<sequence>MGKAPRRRLRLAPRAAPDRPRAPCRAGWARARAHPLESLSASQAGARDRGPVSSRGAGYAAGLVHVDDCSTLACNAWRPPSLPPRSPRRKAGRRTA</sequence>